<name>E4YBM4_OIKDI</name>
<dbReference type="AlphaFoldDB" id="E4YBM4"/>
<reference evidence="1" key="1">
    <citation type="journal article" date="2010" name="Science">
        <title>Plasticity of animal genome architecture unmasked by rapid evolution of a pelagic tunicate.</title>
        <authorList>
            <person name="Denoeud F."/>
            <person name="Henriet S."/>
            <person name="Mungpakdee S."/>
            <person name="Aury J.M."/>
            <person name="Da Silva C."/>
            <person name="Brinkmann H."/>
            <person name="Mikhaleva J."/>
            <person name="Olsen L.C."/>
            <person name="Jubin C."/>
            <person name="Canestro C."/>
            <person name="Bouquet J.M."/>
            <person name="Danks G."/>
            <person name="Poulain J."/>
            <person name="Campsteijn C."/>
            <person name="Adamski M."/>
            <person name="Cross I."/>
            <person name="Yadetie F."/>
            <person name="Muffato M."/>
            <person name="Louis A."/>
            <person name="Butcher S."/>
            <person name="Tsagkogeorga G."/>
            <person name="Konrad A."/>
            <person name="Singh S."/>
            <person name="Jensen M.F."/>
            <person name="Cong E.H."/>
            <person name="Eikeseth-Otteraa H."/>
            <person name="Noel B."/>
            <person name="Anthouard V."/>
            <person name="Porcel B.M."/>
            <person name="Kachouri-Lafond R."/>
            <person name="Nishino A."/>
            <person name="Ugolini M."/>
            <person name="Chourrout P."/>
            <person name="Nishida H."/>
            <person name="Aasland R."/>
            <person name="Huzurbazar S."/>
            <person name="Westhof E."/>
            <person name="Delsuc F."/>
            <person name="Lehrach H."/>
            <person name="Reinhardt R."/>
            <person name="Weissenbach J."/>
            <person name="Roy S.W."/>
            <person name="Artiguenave F."/>
            <person name="Postlethwait J.H."/>
            <person name="Manak J.R."/>
            <person name="Thompson E.M."/>
            <person name="Jaillon O."/>
            <person name="Du Pasquier L."/>
            <person name="Boudinot P."/>
            <person name="Liberles D.A."/>
            <person name="Volff J.N."/>
            <person name="Philippe H."/>
            <person name="Lenhard B."/>
            <person name="Roest Crollius H."/>
            <person name="Wincker P."/>
            <person name="Chourrout D."/>
        </authorList>
    </citation>
    <scope>NUCLEOTIDE SEQUENCE [LARGE SCALE GENOMIC DNA]</scope>
</reference>
<organism evidence="1">
    <name type="scientific">Oikopleura dioica</name>
    <name type="common">Tunicate</name>
    <dbReference type="NCBI Taxonomy" id="34765"/>
    <lineage>
        <taxon>Eukaryota</taxon>
        <taxon>Metazoa</taxon>
        <taxon>Chordata</taxon>
        <taxon>Tunicata</taxon>
        <taxon>Appendicularia</taxon>
        <taxon>Copelata</taxon>
        <taxon>Oikopleuridae</taxon>
        <taxon>Oikopleura</taxon>
    </lineage>
</organism>
<dbReference type="EMBL" id="FN654384">
    <property type="protein sequence ID" value="CBY32961.1"/>
    <property type="molecule type" value="Genomic_DNA"/>
</dbReference>
<sequence length="91" mass="10463">MVQSGAELPQSVMNLAKADLNDKKRVKTQKVEREELQTKVPKKNPIAAKKFKNRMTKMAIVDRKRIRKQNNLKVLEGENDAEDVGEWETAE</sequence>
<protein>
    <submittedName>
        <fullName evidence="1">Uncharacterized protein</fullName>
    </submittedName>
</protein>
<dbReference type="Proteomes" id="UP000011014">
    <property type="component" value="Unassembled WGS sequence"/>
</dbReference>
<gene>
    <name evidence="1" type="ORF">GSOID_T00020825001</name>
</gene>
<proteinExistence type="predicted"/>
<evidence type="ECO:0000313" key="1">
    <source>
        <dbReference type="EMBL" id="CBY32961.1"/>
    </source>
</evidence>
<accession>E4YBM4</accession>